<dbReference type="EMBL" id="QWGR01000004">
    <property type="protein sequence ID" value="RIJ48816.1"/>
    <property type="molecule type" value="Genomic_DNA"/>
</dbReference>
<dbReference type="PANTHER" id="PTHR43283">
    <property type="entry name" value="BETA-LACTAMASE-RELATED"/>
    <property type="match status" value="1"/>
</dbReference>
<protein>
    <submittedName>
        <fullName evidence="3">Class C beta-lactamase-related serine hydrolase</fullName>
    </submittedName>
</protein>
<dbReference type="GO" id="GO:0016787">
    <property type="term" value="F:hydrolase activity"/>
    <property type="evidence" value="ECO:0007669"/>
    <property type="project" value="UniProtKB-KW"/>
</dbReference>
<accession>A0A399SXU1</accession>
<organism evidence="3 4">
    <name type="scientific">Maribellus luteus</name>
    <dbReference type="NCBI Taxonomy" id="2305463"/>
    <lineage>
        <taxon>Bacteria</taxon>
        <taxon>Pseudomonadati</taxon>
        <taxon>Bacteroidota</taxon>
        <taxon>Bacteroidia</taxon>
        <taxon>Marinilabiliales</taxon>
        <taxon>Prolixibacteraceae</taxon>
        <taxon>Maribellus</taxon>
    </lineage>
</organism>
<keyword evidence="3" id="KW-0378">Hydrolase</keyword>
<dbReference type="Proteomes" id="UP000265926">
    <property type="component" value="Unassembled WGS sequence"/>
</dbReference>
<comment type="caution">
    <text evidence="3">The sequence shown here is derived from an EMBL/GenBank/DDBJ whole genome shotgun (WGS) entry which is preliminary data.</text>
</comment>
<evidence type="ECO:0000313" key="3">
    <source>
        <dbReference type="EMBL" id="RIJ48816.1"/>
    </source>
</evidence>
<dbReference type="Gene3D" id="3.40.710.10">
    <property type="entry name" value="DD-peptidase/beta-lactamase superfamily"/>
    <property type="match status" value="1"/>
</dbReference>
<evidence type="ECO:0000259" key="2">
    <source>
        <dbReference type="Pfam" id="PF00144"/>
    </source>
</evidence>
<dbReference type="InterPro" id="IPR050789">
    <property type="entry name" value="Diverse_Enzym_Activities"/>
</dbReference>
<evidence type="ECO:0000313" key="4">
    <source>
        <dbReference type="Proteomes" id="UP000265926"/>
    </source>
</evidence>
<dbReference type="InterPro" id="IPR001466">
    <property type="entry name" value="Beta-lactam-related"/>
</dbReference>
<keyword evidence="4" id="KW-1185">Reference proteome</keyword>
<evidence type="ECO:0000256" key="1">
    <source>
        <dbReference type="SAM" id="SignalP"/>
    </source>
</evidence>
<sequence length="470" mass="54068">MRILPFILVTLLLACSSPHDNTAIYGFWQGPHPEDENRKFYVRFYENNHTLAGHGYWTHNGFYDSEFEIDSVYFEKTEIRFYVPMWKCTYLGKLTGNSMVSGGFSCPGEPFDSVLLIKNDSIHSFLVDALPGSQETGFTYLWKIPPANDDGLRVANTLSPGEKAFLDSIIPKIAESKFGRINSILASKNHELFCEEYFWGYQAKDLHPVESVTKSITSLLTGIAIDQGKIRGTEEKIADIFPEIRHNQPEIFNQITLEHLLSMTSGYESKDDKLTKSDDRLNFCLNRKIVHKPGKVFQYDGGNTEILGAVIQRKTGMFADKFAMKYLFEPLNIQTFKWSDYQQNGYPLMSGALCLRPRDMLKIGELILQKGQYNGRRIVSEKWIEESTTARVETGINNDQYSYLWWNIRIESKHKSYRCIWGNGWGSQFIYVFPELELVIVTTGHNYAQDSWAITAGLKEYLYLLDEDKH</sequence>
<feature type="chain" id="PRO_5017466116" evidence="1">
    <location>
        <begin position="23"/>
        <end position="470"/>
    </location>
</feature>
<dbReference type="RefSeq" id="WP_119437736.1">
    <property type="nucleotide sequence ID" value="NZ_QWGR01000004.1"/>
</dbReference>
<dbReference type="OrthoDB" id="9773047at2"/>
<feature type="signal peptide" evidence="1">
    <location>
        <begin position="1"/>
        <end position="22"/>
    </location>
</feature>
<dbReference type="PANTHER" id="PTHR43283:SF7">
    <property type="entry name" value="BETA-LACTAMASE-RELATED DOMAIN-CONTAINING PROTEIN"/>
    <property type="match status" value="1"/>
</dbReference>
<feature type="domain" description="Beta-lactamase-related" evidence="2">
    <location>
        <begin position="201"/>
        <end position="441"/>
    </location>
</feature>
<dbReference type="PROSITE" id="PS51257">
    <property type="entry name" value="PROKAR_LIPOPROTEIN"/>
    <property type="match status" value="1"/>
</dbReference>
<reference evidence="3 4" key="1">
    <citation type="submission" date="2018-08" db="EMBL/GenBank/DDBJ databases">
        <title>Pallidiluteibacterium maritimus gen. nov., sp. nov., isolated from coastal sediment.</title>
        <authorList>
            <person name="Zhou L.Y."/>
        </authorList>
    </citation>
    <scope>NUCLEOTIDE SEQUENCE [LARGE SCALE GENOMIC DNA]</scope>
    <source>
        <strain evidence="3 4">XSD2</strain>
    </source>
</reference>
<dbReference type="Pfam" id="PF00144">
    <property type="entry name" value="Beta-lactamase"/>
    <property type="match status" value="1"/>
</dbReference>
<keyword evidence="1" id="KW-0732">Signal</keyword>
<proteinExistence type="predicted"/>
<name>A0A399SXU1_9BACT</name>
<dbReference type="SUPFAM" id="SSF56601">
    <property type="entry name" value="beta-lactamase/transpeptidase-like"/>
    <property type="match status" value="1"/>
</dbReference>
<gene>
    <name evidence="3" type="ORF">D1614_09835</name>
</gene>
<dbReference type="AlphaFoldDB" id="A0A399SXU1"/>
<dbReference type="InterPro" id="IPR012338">
    <property type="entry name" value="Beta-lactam/transpept-like"/>
</dbReference>